<name>A0A1G8IIA6_9BACI</name>
<accession>A0A1G8IIA6</accession>
<gene>
    <name evidence="1" type="ORF">SAMN05216352_105195</name>
</gene>
<reference evidence="1 2" key="1">
    <citation type="submission" date="2016-10" db="EMBL/GenBank/DDBJ databases">
        <authorList>
            <person name="de Groot N.N."/>
        </authorList>
    </citation>
    <scope>NUCLEOTIDE SEQUENCE [LARGE SCALE GENOMIC DNA]</scope>
    <source>
        <strain evidence="2">P4B,CCM 7963,CECT 7998,DSM 25260,IBRC-M 10614,KCTC 13821</strain>
    </source>
</reference>
<dbReference type="SUPFAM" id="SSF58104">
    <property type="entry name" value="Methyl-accepting chemotaxis protein (MCP) signaling domain"/>
    <property type="match status" value="1"/>
</dbReference>
<evidence type="ECO:0000313" key="2">
    <source>
        <dbReference type="Proteomes" id="UP000199017"/>
    </source>
</evidence>
<dbReference type="STRING" id="930129.SAMN05216352_105195"/>
<dbReference type="Gene3D" id="1.10.287.950">
    <property type="entry name" value="Methyl-accepting chemotaxis protein"/>
    <property type="match status" value="1"/>
</dbReference>
<keyword evidence="2" id="KW-1185">Reference proteome</keyword>
<proteinExistence type="predicted"/>
<dbReference type="RefSeq" id="WP_091584558.1">
    <property type="nucleotide sequence ID" value="NZ_FNDU01000005.1"/>
</dbReference>
<organism evidence="1 2">
    <name type="scientific">Alteribacillus bidgolensis</name>
    <dbReference type="NCBI Taxonomy" id="930129"/>
    <lineage>
        <taxon>Bacteria</taxon>
        <taxon>Bacillati</taxon>
        <taxon>Bacillota</taxon>
        <taxon>Bacilli</taxon>
        <taxon>Bacillales</taxon>
        <taxon>Bacillaceae</taxon>
        <taxon>Alteribacillus</taxon>
    </lineage>
</organism>
<evidence type="ECO:0008006" key="3">
    <source>
        <dbReference type="Google" id="ProtNLM"/>
    </source>
</evidence>
<protein>
    <recommendedName>
        <fullName evidence="3">Methyl-accepting chemotaxis protein</fullName>
    </recommendedName>
</protein>
<dbReference type="AlphaFoldDB" id="A0A1G8IIA6"/>
<evidence type="ECO:0000313" key="1">
    <source>
        <dbReference type="EMBL" id="SDI18260.1"/>
    </source>
</evidence>
<sequence>MPFRNDSADVIAEGVTIVQQAGDSIRKLYDSAANTRTAVQDNMKIADKLMTNGEEVSGIMADINKIAEEFTDTVTQNVSSMEQQVAGVQQITSDAAKLSQEANQLNKIVSRFHLDKEE</sequence>
<dbReference type="Proteomes" id="UP000199017">
    <property type="component" value="Unassembled WGS sequence"/>
</dbReference>
<dbReference type="EMBL" id="FNDU01000005">
    <property type="protein sequence ID" value="SDI18260.1"/>
    <property type="molecule type" value="Genomic_DNA"/>
</dbReference>
<dbReference type="OrthoDB" id="2493490at2"/>